<comment type="caution">
    <text evidence="7">The sequence shown here is derived from an EMBL/GenBank/DDBJ whole genome shotgun (WGS) entry which is preliminary data.</text>
</comment>
<evidence type="ECO:0000256" key="1">
    <source>
        <dbReference type="ARBA" id="ARBA00004141"/>
    </source>
</evidence>
<dbReference type="GO" id="GO:0055085">
    <property type="term" value="P:transmembrane transport"/>
    <property type="evidence" value="ECO:0007669"/>
    <property type="project" value="InterPro"/>
</dbReference>
<protein>
    <recommendedName>
        <fullName evidence="9">Protein ECM3</fullName>
    </recommendedName>
</protein>
<keyword evidence="2 6" id="KW-0812">Transmembrane</keyword>
<evidence type="ECO:0000256" key="6">
    <source>
        <dbReference type="SAM" id="Phobius"/>
    </source>
</evidence>
<dbReference type="PANTHER" id="PTHR31274">
    <property type="entry name" value="PROTEIN ECM3"/>
    <property type="match status" value="1"/>
</dbReference>
<feature type="transmembrane region" description="Helical" evidence="6">
    <location>
        <begin position="407"/>
        <end position="425"/>
    </location>
</feature>
<dbReference type="Proteomes" id="UP000242525">
    <property type="component" value="Unassembled WGS sequence"/>
</dbReference>
<dbReference type="Pfam" id="PF03547">
    <property type="entry name" value="Mem_trans"/>
    <property type="match status" value="1"/>
</dbReference>
<feature type="transmembrane region" description="Helical" evidence="6">
    <location>
        <begin position="445"/>
        <end position="467"/>
    </location>
</feature>
<keyword evidence="8" id="KW-1185">Reference proteome</keyword>
<feature type="transmembrane region" description="Helical" evidence="6">
    <location>
        <begin position="141"/>
        <end position="165"/>
    </location>
</feature>
<feature type="compositionally biased region" description="Polar residues" evidence="5">
    <location>
        <begin position="201"/>
        <end position="212"/>
    </location>
</feature>
<dbReference type="EMBL" id="CCBN010000003">
    <property type="protein sequence ID" value="CDO52463.1"/>
    <property type="molecule type" value="Genomic_DNA"/>
</dbReference>
<keyword evidence="4 6" id="KW-0472">Membrane</keyword>
<evidence type="ECO:0000256" key="4">
    <source>
        <dbReference type="ARBA" id="ARBA00023136"/>
    </source>
</evidence>
<dbReference type="AlphaFoldDB" id="A0A0J9X4V0"/>
<reference evidence="7" key="1">
    <citation type="submission" date="2014-03" db="EMBL/GenBank/DDBJ databases">
        <authorList>
            <person name="Casaregola S."/>
        </authorList>
    </citation>
    <scope>NUCLEOTIDE SEQUENCE [LARGE SCALE GENOMIC DNA]</scope>
    <source>
        <strain evidence="7">CLIB 918</strain>
    </source>
</reference>
<proteinExistence type="predicted"/>
<evidence type="ECO:0000313" key="7">
    <source>
        <dbReference type="EMBL" id="CDO52463.1"/>
    </source>
</evidence>
<evidence type="ECO:0000256" key="3">
    <source>
        <dbReference type="ARBA" id="ARBA00022989"/>
    </source>
</evidence>
<feature type="compositionally biased region" description="Polar residues" evidence="5">
    <location>
        <begin position="256"/>
        <end position="272"/>
    </location>
</feature>
<evidence type="ECO:0000256" key="2">
    <source>
        <dbReference type="ARBA" id="ARBA00022692"/>
    </source>
</evidence>
<organism evidence="7 8">
    <name type="scientific">Geotrichum candidum</name>
    <name type="common">Oospora lactis</name>
    <name type="synonym">Dipodascus geotrichum</name>
    <dbReference type="NCBI Taxonomy" id="1173061"/>
    <lineage>
        <taxon>Eukaryota</taxon>
        <taxon>Fungi</taxon>
        <taxon>Dikarya</taxon>
        <taxon>Ascomycota</taxon>
        <taxon>Saccharomycotina</taxon>
        <taxon>Dipodascomycetes</taxon>
        <taxon>Dipodascales</taxon>
        <taxon>Dipodascaceae</taxon>
        <taxon>Geotrichum</taxon>
    </lineage>
</organism>
<gene>
    <name evidence="7" type="ORF">BN980_GECA03s02408g</name>
</gene>
<evidence type="ECO:0008006" key="9">
    <source>
        <dbReference type="Google" id="ProtNLM"/>
    </source>
</evidence>
<evidence type="ECO:0000256" key="5">
    <source>
        <dbReference type="SAM" id="MobiDB-lite"/>
    </source>
</evidence>
<feature type="transmembrane region" description="Helical" evidence="6">
    <location>
        <begin position="479"/>
        <end position="502"/>
    </location>
</feature>
<name>A0A0J9X4V0_GEOCN</name>
<accession>A0A0J9X4V0</accession>
<dbReference type="InterPro" id="IPR040254">
    <property type="entry name" value="Ecm3-like"/>
</dbReference>
<keyword evidence="3 6" id="KW-1133">Transmembrane helix</keyword>
<feature type="transmembrane region" description="Helical" evidence="6">
    <location>
        <begin position="39"/>
        <end position="57"/>
    </location>
</feature>
<dbReference type="GO" id="GO:0016020">
    <property type="term" value="C:membrane"/>
    <property type="evidence" value="ECO:0007669"/>
    <property type="project" value="UniProtKB-SubCell"/>
</dbReference>
<feature type="transmembrane region" description="Helical" evidence="6">
    <location>
        <begin position="69"/>
        <end position="93"/>
    </location>
</feature>
<feature type="compositionally biased region" description="Low complexity" evidence="5">
    <location>
        <begin position="213"/>
        <end position="227"/>
    </location>
</feature>
<dbReference type="InterPro" id="IPR004776">
    <property type="entry name" value="Mem_transp_PIN-like"/>
</dbReference>
<comment type="subcellular location">
    <subcellularLocation>
        <location evidence="1">Membrane</location>
        <topology evidence="1">Multi-pass membrane protein</topology>
    </subcellularLocation>
</comment>
<dbReference type="PANTHER" id="PTHR31274:SF1">
    <property type="entry name" value="AGL149CP"/>
    <property type="match status" value="1"/>
</dbReference>
<evidence type="ECO:0000313" key="8">
    <source>
        <dbReference type="Proteomes" id="UP000242525"/>
    </source>
</evidence>
<dbReference type="OrthoDB" id="435607at2759"/>
<feature type="region of interest" description="Disordered" evidence="5">
    <location>
        <begin position="200"/>
        <end position="227"/>
    </location>
</feature>
<sequence>MTISVGSAIYIGVKPLTKNFLNSAIGFYMGRKGHLTPETSQNISILVVNFLAPCLIFNKILSSIDTKDIVAIAVMLMTSFMYIAAGIVFALVVKFLTPNPKYWLGGLLTAGMFTNSGDMPIAYITSFVGGSTFSAEETGKGIAYCTIFLSNLSFCLYNLGCYGLISRDFKKEQQDKENGVYENVCESGLSQLLRKRKKNLQHSSNDIETQQNTSRTASTDASSSSVSSAISRSSKTFERVVTIPDGIADETHKSRNSTGSSRSIHTVHTNNIPELGPIMTTTSEVPQFIEPPKPSKLKKFFLDHHMSYVWEFLVNFTRPPSFSLLLSLLFTFIPPIRRLFYIQPDGIQSLGAGNIPVAPDGGPILGFIMDFTKFAGDAQVPLGLILLGGTVGRLEVKSIPKGFWKSALLMCLFKLVVLPIISVVWTNGMTSVGLIKPSNKIAQFVMILNSGVPTPTMTVYLTAIYSSASGGSSLQMDCVAIYLIMQYNLLVITMTILITYSITSVIHL</sequence>
<dbReference type="STRING" id="1173061.A0A0J9X4V0"/>
<feature type="region of interest" description="Disordered" evidence="5">
    <location>
        <begin position="248"/>
        <end position="276"/>
    </location>
</feature>